<feature type="signal peptide" evidence="3">
    <location>
        <begin position="1"/>
        <end position="22"/>
    </location>
</feature>
<evidence type="ECO:0000256" key="3">
    <source>
        <dbReference type="SAM" id="SignalP"/>
    </source>
</evidence>
<proteinExistence type="predicted"/>
<dbReference type="AlphaFoldDB" id="A0AA88T654"/>
<comment type="caution">
    <text evidence="4">The sequence shown here is derived from an EMBL/GenBank/DDBJ whole genome shotgun (WGS) entry which is preliminary data.</text>
</comment>
<dbReference type="Proteomes" id="UP001187415">
    <property type="component" value="Unassembled WGS sequence"/>
</dbReference>
<evidence type="ECO:0000313" key="5">
    <source>
        <dbReference type="Proteomes" id="UP001187415"/>
    </source>
</evidence>
<protein>
    <submittedName>
        <fullName evidence="4">Uncharacterized protein</fullName>
    </submittedName>
</protein>
<feature type="transmembrane region" description="Helical" evidence="2">
    <location>
        <begin position="46"/>
        <end position="65"/>
    </location>
</feature>
<feature type="region of interest" description="Disordered" evidence="1">
    <location>
        <begin position="76"/>
        <end position="124"/>
    </location>
</feature>
<gene>
    <name evidence="4" type="ORF">Q5P01_002411</name>
</gene>
<name>A0AA88T654_CHASR</name>
<keyword evidence="5" id="KW-1185">Reference proteome</keyword>
<feature type="chain" id="PRO_5041641784" evidence="3">
    <location>
        <begin position="23"/>
        <end position="153"/>
    </location>
</feature>
<reference evidence="4" key="1">
    <citation type="submission" date="2023-07" db="EMBL/GenBank/DDBJ databases">
        <title>Chromosome-level Genome Assembly of Striped Snakehead (Channa striata).</title>
        <authorList>
            <person name="Liu H."/>
        </authorList>
    </citation>
    <scope>NUCLEOTIDE SEQUENCE</scope>
    <source>
        <strain evidence="4">Gz</strain>
        <tissue evidence="4">Muscle</tissue>
    </source>
</reference>
<evidence type="ECO:0000256" key="1">
    <source>
        <dbReference type="SAM" id="MobiDB-lite"/>
    </source>
</evidence>
<keyword evidence="2" id="KW-0812">Transmembrane</keyword>
<keyword evidence="3" id="KW-0732">Signal</keyword>
<evidence type="ECO:0000256" key="2">
    <source>
        <dbReference type="SAM" id="Phobius"/>
    </source>
</evidence>
<accession>A0AA88T654</accession>
<evidence type="ECO:0000313" key="4">
    <source>
        <dbReference type="EMBL" id="KAK2862878.1"/>
    </source>
</evidence>
<dbReference type="EMBL" id="JAUPFM010000001">
    <property type="protein sequence ID" value="KAK2862878.1"/>
    <property type="molecule type" value="Genomic_DNA"/>
</dbReference>
<organism evidence="4 5">
    <name type="scientific">Channa striata</name>
    <name type="common">Snakehead murrel</name>
    <name type="synonym">Ophicephalus striatus</name>
    <dbReference type="NCBI Taxonomy" id="64152"/>
    <lineage>
        <taxon>Eukaryota</taxon>
        <taxon>Metazoa</taxon>
        <taxon>Chordata</taxon>
        <taxon>Craniata</taxon>
        <taxon>Vertebrata</taxon>
        <taxon>Euteleostomi</taxon>
        <taxon>Actinopterygii</taxon>
        <taxon>Neopterygii</taxon>
        <taxon>Teleostei</taxon>
        <taxon>Neoteleostei</taxon>
        <taxon>Acanthomorphata</taxon>
        <taxon>Anabantaria</taxon>
        <taxon>Anabantiformes</taxon>
        <taxon>Channoidei</taxon>
        <taxon>Channidae</taxon>
        <taxon>Channa</taxon>
    </lineage>
</organism>
<keyword evidence="2" id="KW-1133">Transmembrane helix</keyword>
<sequence>MKMSAAVRVLVSLVLILHFSRAQKHGDDAIPTSLIMLFSMNPQSLISLLLLGLSVVLSGSIYLWVLRSSSQSVRTGKPAARLFTRQHRTGPSSSKRADNVASAARGQHPLNPEDRQRRQASKARCRFELDGSAGSALRSQTTGARPLRGWLAG</sequence>
<keyword evidence="2" id="KW-0472">Membrane</keyword>